<keyword evidence="1" id="KW-0472">Membrane</keyword>
<keyword evidence="1" id="KW-1133">Transmembrane helix</keyword>
<evidence type="ECO:0008006" key="4">
    <source>
        <dbReference type="Google" id="ProtNLM"/>
    </source>
</evidence>
<dbReference type="Proteomes" id="UP000704762">
    <property type="component" value="Unassembled WGS sequence"/>
</dbReference>
<evidence type="ECO:0000256" key="1">
    <source>
        <dbReference type="SAM" id="Phobius"/>
    </source>
</evidence>
<protein>
    <recommendedName>
        <fullName evidence="4">PH domain-containing protein</fullName>
    </recommendedName>
</protein>
<evidence type="ECO:0000313" key="3">
    <source>
        <dbReference type="Proteomes" id="UP000704762"/>
    </source>
</evidence>
<feature type="transmembrane region" description="Helical" evidence="1">
    <location>
        <begin position="12"/>
        <end position="35"/>
    </location>
</feature>
<keyword evidence="3" id="KW-1185">Reference proteome</keyword>
<accession>A0ABS2RJ91</accession>
<comment type="caution">
    <text evidence="2">The sequence shown here is derived from an EMBL/GenBank/DDBJ whole genome shotgun (WGS) entry which is preliminary data.</text>
</comment>
<evidence type="ECO:0000313" key="2">
    <source>
        <dbReference type="EMBL" id="MBM7799078.1"/>
    </source>
</evidence>
<reference evidence="2 3" key="1">
    <citation type="submission" date="2021-01" db="EMBL/GenBank/DDBJ databases">
        <title>Sequencing the genomes of 1000 actinobacteria strains.</title>
        <authorList>
            <person name="Klenk H.-P."/>
        </authorList>
    </citation>
    <scope>NUCLEOTIDE SEQUENCE [LARGE SCALE GENOMIC DNA]</scope>
    <source>
        <strain evidence="2 3">DSM 18662</strain>
    </source>
</reference>
<dbReference type="EMBL" id="JAFBCF010000001">
    <property type="protein sequence ID" value="MBM7799078.1"/>
    <property type="molecule type" value="Genomic_DNA"/>
</dbReference>
<dbReference type="RefSeq" id="WP_204917601.1">
    <property type="nucleotide sequence ID" value="NZ_BAAAQP010000002.1"/>
</dbReference>
<proteinExistence type="predicted"/>
<name>A0ABS2RJ91_9ACTN</name>
<keyword evidence="1" id="KW-0812">Transmembrane</keyword>
<sequence length="150" mass="16380">MTDTFVLRQRPPLRALLVSSVVAVLAAVLIVMQLVTGWTALLVPVGIGLLVLSVGWAALALYSTRRLRYRVELDADGYRISSPGHQSAAQWKDIAEVTAQSTRVTLVHRLPHVSGDSIVCLAGMRDPDFLAIIRAVQRRLDESRGYHPGG</sequence>
<feature type="transmembrane region" description="Helical" evidence="1">
    <location>
        <begin position="41"/>
        <end position="62"/>
    </location>
</feature>
<organism evidence="2 3">
    <name type="scientific">Microlunatus panaciterrae</name>
    <dbReference type="NCBI Taxonomy" id="400768"/>
    <lineage>
        <taxon>Bacteria</taxon>
        <taxon>Bacillati</taxon>
        <taxon>Actinomycetota</taxon>
        <taxon>Actinomycetes</taxon>
        <taxon>Propionibacteriales</taxon>
        <taxon>Propionibacteriaceae</taxon>
        <taxon>Microlunatus</taxon>
    </lineage>
</organism>
<gene>
    <name evidence="2" type="ORF">JOE57_001999</name>
</gene>